<evidence type="ECO:0000256" key="1">
    <source>
        <dbReference type="ARBA" id="ARBA00010139"/>
    </source>
</evidence>
<protein>
    <submittedName>
        <fullName evidence="2">FAD NAD(P)-binding domain-containing</fullName>
    </submittedName>
</protein>
<dbReference type="EMBL" id="VXIT01000001">
    <property type="protein sequence ID" value="KAA6415933.1"/>
    <property type="molecule type" value="Genomic_DNA"/>
</dbReference>
<organism evidence="2 3">
    <name type="scientific">Lasallia pustulata</name>
    <dbReference type="NCBI Taxonomy" id="136370"/>
    <lineage>
        <taxon>Eukaryota</taxon>
        <taxon>Fungi</taxon>
        <taxon>Dikarya</taxon>
        <taxon>Ascomycota</taxon>
        <taxon>Pezizomycotina</taxon>
        <taxon>Lecanoromycetes</taxon>
        <taxon>OSLEUM clade</taxon>
        <taxon>Umbilicariomycetidae</taxon>
        <taxon>Umbilicariales</taxon>
        <taxon>Umbilicariaceae</taxon>
        <taxon>Lasallia</taxon>
    </lineage>
</organism>
<dbReference type="Proteomes" id="UP000324767">
    <property type="component" value="Unassembled WGS sequence"/>
</dbReference>
<comment type="similarity">
    <text evidence="1">Belongs to the FAD-binding monooxygenase family.</text>
</comment>
<gene>
    <name evidence="2" type="ORF">FRX48_00652</name>
</gene>
<name>A0A5M8Q416_9LECA</name>
<dbReference type="PANTHER" id="PTHR42877">
    <property type="entry name" value="L-ORNITHINE N(5)-MONOOXYGENASE-RELATED"/>
    <property type="match status" value="1"/>
</dbReference>
<reference evidence="2 3" key="1">
    <citation type="submission" date="2019-09" db="EMBL/GenBank/DDBJ databases">
        <title>The hologenome of the rock-dwelling lichen Lasallia pustulata.</title>
        <authorList>
            <person name="Greshake Tzovaras B."/>
            <person name="Segers F."/>
            <person name="Bicker A."/>
            <person name="Dal Grande F."/>
            <person name="Otte J."/>
            <person name="Hankeln T."/>
            <person name="Schmitt I."/>
            <person name="Ebersberger I."/>
        </authorList>
    </citation>
    <scope>NUCLEOTIDE SEQUENCE [LARGE SCALE GENOMIC DNA]</scope>
    <source>
        <strain evidence="2">A1-1</strain>
    </source>
</reference>
<dbReference type="OrthoDB" id="74360at2759"/>
<dbReference type="InterPro" id="IPR051209">
    <property type="entry name" value="FAD-bind_Monooxygenase_sf"/>
</dbReference>
<evidence type="ECO:0000313" key="3">
    <source>
        <dbReference type="Proteomes" id="UP000324767"/>
    </source>
</evidence>
<dbReference type="Gene3D" id="3.50.50.60">
    <property type="entry name" value="FAD/NAD(P)-binding domain"/>
    <property type="match status" value="1"/>
</dbReference>
<evidence type="ECO:0000313" key="2">
    <source>
        <dbReference type="EMBL" id="KAA6415933.1"/>
    </source>
</evidence>
<dbReference type="AlphaFoldDB" id="A0A5M8Q416"/>
<accession>A0A5M8Q416</accession>
<dbReference type="PANTHER" id="PTHR42877:SF7">
    <property type="entry name" value="FLAVIN-BINDING MONOOXYGENASE-RELATED"/>
    <property type="match status" value="1"/>
</dbReference>
<proteinExistence type="inferred from homology"/>
<sequence>MFHRLISRVTPAWFVDHEGNGARAQTHSRSPPAKIPLTHLRVPRFPFTCEGRDPLLPQPLFLLRALRHLAHGSFFPLIDQWSAYMNKVIRKVQVENIKSLRPRQDAAEQFRQHADAFLQRTAWTGPCRSWFKNGMSDGQVMIYSASRLHFMELLESPKYEDYEIRYWGENRFAFLGNMFTREEDGRDIRY</sequence>
<comment type="caution">
    <text evidence="2">The sequence shown here is derived from an EMBL/GenBank/DDBJ whole genome shotgun (WGS) entry which is preliminary data.</text>
</comment>
<dbReference type="InterPro" id="IPR036188">
    <property type="entry name" value="FAD/NAD-bd_sf"/>
</dbReference>